<evidence type="ECO:0000256" key="7">
    <source>
        <dbReference type="ARBA" id="ARBA00031537"/>
    </source>
</evidence>
<name>A0A7J6AQE2_AMEME</name>
<comment type="function">
    <text evidence="1">Potent stimulator of insulin secretion and relatively poor inhibitor of gastric acid secretion.</text>
</comment>
<dbReference type="GO" id="GO:0005179">
    <property type="term" value="F:hormone activity"/>
    <property type="evidence" value="ECO:0007669"/>
    <property type="project" value="UniProtKB-KW"/>
</dbReference>
<evidence type="ECO:0000313" key="11">
    <source>
        <dbReference type="Proteomes" id="UP000593565"/>
    </source>
</evidence>
<gene>
    <name evidence="10" type="ORF">AMELA_G00113670</name>
</gene>
<evidence type="ECO:0000256" key="3">
    <source>
        <dbReference type="ARBA" id="ARBA00008369"/>
    </source>
</evidence>
<keyword evidence="8" id="KW-0732">Signal</keyword>
<dbReference type="InterPro" id="IPR039078">
    <property type="entry name" value="GIP"/>
</dbReference>
<evidence type="ECO:0000256" key="1">
    <source>
        <dbReference type="ARBA" id="ARBA00002766"/>
    </source>
</evidence>
<dbReference type="Proteomes" id="UP000593565">
    <property type="component" value="Unassembled WGS sequence"/>
</dbReference>
<sequence length="107" mass="12162">MKMKIQMFALIFLGLGGMLAVSARTIDDSSADDDQILVRRYAESTIASDISKLMDSMVQKNFVNYLLNQREKRSEPSVMPEDSENVCKDLLKKKFDLWLHSKVDGSN</sequence>
<dbReference type="GO" id="GO:0031769">
    <property type="term" value="F:glucagon receptor binding"/>
    <property type="evidence" value="ECO:0007669"/>
    <property type="project" value="TreeGrafter"/>
</dbReference>
<dbReference type="AlphaFoldDB" id="A0A7J6AQE2"/>
<keyword evidence="5" id="KW-0964">Secreted</keyword>
<dbReference type="InterPro" id="IPR000532">
    <property type="entry name" value="Glucagon_GIP_secretin_VIP"/>
</dbReference>
<evidence type="ECO:0000256" key="8">
    <source>
        <dbReference type="SAM" id="SignalP"/>
    </source>
</evidence>
<dbReference type="GO" id="GO:0050796">
    <property type="term" value="P:regulation of insulin secretion"/>
    <property type="evidence" value="ECO:0007669"/>
    <property type="project" value="InterPro"/>
</dbReference>
<proteinExistence type="inferred from homology"/>
<feature type="signal peptide" evidence="8">
    <location>
        <begin position="1"/>
        <end position="23"/>
    </location>
</feature>
<protein>
    <recommendedName>
        <fullName evidence="4">Gastric inhibitory polypeptide</fullName>
    </recommendedName>
    <alternativeName>
        <fullName evidence="7">Glucose-dependent insulinotropic polypeptide</fullName>
    </alternativeName>
</protein>
<dbReference type="PANTHER" id="PTHR15211:SF0">
    <property type="entry name" value="GASTRIC INHIBITORY POLYPEPTIDE"/>
    <property type="match status" value="1"/>
</dbReference>
<evidence type="ECO:0000313" key="10">
    <source>
        <dbReference type="EMBL" id="KAF4085103.1"/>
    </source>
</evidence>
<feature type="chain" id="PRO_5029791548" description="Gastric inhibitory polypeptide" evidence="8">
    <location>
        <begin position="24"/>
        <end position="107"/>
    </location>
</feature>
<dbReference type="Gene3D" id="6.10.250.590">
    <property type="match status" value="1"/>
</dbReference>
<dbReference type="GO" id="GO:0009749">
    <property type="term" value="P:response to glucose"/>
    <property type="evidence" value="ECO:0007669"/>
    <property type="project" value="InterPro"/>
</dbReference>
<evidence type="ECO:0000259" key="9">
    <source>
        <dbReference type="Pfam" id="PF00123"/>
    </source>
</evidence>
<dbReference type="PANTHER" id="PTHR15211">
    <property type="entry name" value="GLUCOSE-DEPENDENT INSULINOTROPIC POLYPEPTIDE"/>
    <property type="match status" value="1"/>
</dbReference>
<dbReference type="GO" id="GO:0042304">
    <property type="term" value="P:regulation of fatty acid biosynthetic process"/>
    <property type="evidence" value="ECO:0007669"/>
    <property type="project" value="InterPro"/>
</dbReference>
<organism evidence="10 11">
    <name type="scientific">Ameiurus melas</name>
    <name type="common">Black bullhead</name>
    <name type="synonym">Silurus melas</name>
    <dbReference type="NCBI Taxonomy" id="219545"/>
    <lineage>
        <taxon>Eukaryota</taxon>
        <taxon>Metazoa</taxon>
        <taxon>Chordata</taxon>
        <taxon>Craniata</taxon>
        <taxon>Vertebrata</taxon>
        <taxon>Euteleostomi</taxon>
        <taxon>Actinopterygii</taxon>
        <taxon>Neopterygii</taxon>
        <taxon>Teleostei</taxon>
        <taxon>Ostariophysi</taxon>
        <taxon>Siluriformes</taxon>
        <taxon>Ictaluridae</taxon>
        <taxon>Ameiurus</taxon>
    </lineage>
</organism>
<evidence type="ECO:0000256" key="6">
    <source>
        <dbReference type="ARBA" id="ARBA00022702"/>
    </source>
</evidence>
<dbReference type="EMBL" id="JAAGNN010000009">
    <property type="protein sequence ID" value="KAF4085103.1"/>
    <property type="molecule type" value="Genomic_DNA"/>
</dbReference>
<accession>A0A7J6AQE2</accession>
<dbReference type="GO" id="GO:0005615">
    <property type="term" value="C:extracellular space"/>
    <property type="evidence" value="ECO:0007669"/>
    <property type="project" value="TreeGrafter"/>
</dbReference>
<keyword evidence="6" id="KW-0372">Hormone</keyword>
<comment type="similarity">
    <text evidence="3">Belongs to the glucagon family.</text>
</comment>
<comment type="caution">
    <text evidence="10">The sequence shown here is derived from an EMBL/GenBank/DDBJ whole genome shotgun (WGS) entry which is preliminary data.</text>
</comment>
<feature type="domain" description="Glucagon / GIP / secretin / VIP family" evidence="9">
    <location>
        <begin position="40"/>
        <end position="68"/>
    </location>
</feature>
<evidence type="ECO:0000256" key="5">
    <source>
        <dbReference type="ARBA" id="ARBA00022525"/>
    </source>
</evidence>
<evidence type="ECO:0000256" key="2">
    <source>
        <dbReference type="ARBA" id="ARBA00004613"/>
    </source>
</evidence>
<reference evidence="10 11" key="1">
    <citation type="submission" date="2020-02" db="EMBL/GenBank/DDBJ databases">
        <title>A chromosome-scale genome assembly of the black bullhead catfish (Ameiurus melas).</title>
        <authorList>
            <person name="Wen M."/>
            <person name="Zham M."/>
            <person name="Cabau C."/>
            <person name="Klopp C."/>
            <person name="Donnadieu C."/>
            <person name="Roques C."/>
            <person name="Bouchez O."/>
            <person name="Lampietro C."/>
            <person name="Jouanno E."/>
            <person name="Herpin A."/>
            <person name="Louis A."/>
            <person name="Berthelot C."/>
            <person name="Parey E."/>
            <person name="Roest-Crollius H."/>
            <person name="Braasch I."/>
            <person name="Postlethwait J."/>
            <person name="Robinson-Rechavi M."/>
            <person name="Echchiki A."/>
            <person name="Begum T."/>
            <person name="Montfort J."/>
            <person name="Schartl M."/>
            <person name="Bobe J."/>
            <person name="Guiguen Y."/>
        </authorList>
    </citation>
    <scope>NUCLEOTIDE SEQUENCE [LARGE SCALE GENOMIC DNA]</scope>
    <source>
        <strain evidence="10">M_S1</strain>
        <tissue evidence="10">Blood</tissue>
    </source>
</reference>
<dbReference type="Pfam" id="PF00123">
    <property type="entry name" value="Hormone_2"/>
    <property type="match status" value="1"/>
</dbReference>
<dbReference type="GO" id="GO:0042594">
    <property type="term" value="P:response to starvation"/>
    <property type="evidence" value="ECO:0007669"/>
    <property type="project" value="TreeGrafter"/>
</dbReference>
<keyword evidence="11" id="KW-1185">Reference proteome</keyword>
<comment type="subcellular location">
    <subcellularLocation>
        <location evidence="2">Secreted</location>
    </subcellularLocation>
</comment>
<evidence type="ECO:0000256" key="4">
    <source>
        <dbReference type="ARBA" id="ARBA00013490"/>
    </source>
</evidence>